<dbReference type="PANTHER" id="PTHR11199">
    <property type="entry name" value="STROMAL ANTIGEN"/>
    <property type="match status" value="1"/>
</dbReference>
<evidence type="ECO:0000259" key="4">
    <source>
        <dbReference type="PROSITE" id="PS51425"/>
    </source>
</evidence>
<dbReference type="InterPro" id="IPR016024">
    <property type="entry name" value="ARM-type_fold"/>
</dbReference>
<evidence type="ECO:0000256" key="1">
    <source>
        <dbReference type="ARBA" id="ARBA00005486"/>
    </source>
</evidence>
<feature type="compositionally biased region" description="Low complexity" evidence="3">
    <location>
        <begin position="100"/>
        <end position="109"/>
    </location>
</feature>
<accession>A0A834XVC1</accession>
<sequence>MARSRRKSSRVSSTSKSLDHLMEVDETPSPASSQDAGSNTADTSAGDQVVPSDISNVSETSQQQQDQTTTSKKKTTNKTKTPASKSKRGGRQRRGRKSVDSTNTSVNSDNNGDKSLFDLLYSDVLVTEIVDNWIKDYKSNREKGLLLLVQFIIDATSSKEQMTLEMLLTKSVNELIDHLDKNISTSPNYPLSDLKDIEFRKNLSRFIKNLVHKCQNDILFDEYLLDNIILFLVHLSRSKVQSYRHTATFLCMKLATGLVDVSLNLTQILVKTNRQFDSEKKKPKCNRAIDKVDLLERQRINIQENLDDINDKKNYIVDEVLGIRSRDVIQNIRLICVSAVGSWIKKKPEEYIKVDYLKYLGWSLFDDEKDGVIRKKTLEILQNIYQINENLEAMFLFTKKYKNRIIAMTLDVDTSVAVIAINVITLIDNCYPDLLTDEDRETMYKLIFVKDRSIAQAGGEFLNQAIITDIKNIPDNEKQRYKNKKLNNILYLKSLVMFFIESEFLQHGNYLVDSMINATSTLKDWQCMTYMLLDETDDEKLDDVHATALVKILTMCIKQLSTGEIPEARVTTKKHLNAKDKEQIKNDKILITEHFAVALPNLLTKYQVDESKLPYLLLIPQYFDLGIYVTLRLDKHLSSLLQIIDTIVKKTYDEFTLETAAKTLEIMCHENSPIAIKCDPARIDLIDSITCSYTDAIEKLINKVDNEDEANEEELYKVEESMMKISKFYGCHNMNRYGLLDSFYKNIKNYFYVVPDTVIKYSIDGCYFSLLWDLYCIKFDTSLNPEDNSTLMQTLQLELNAFMTILKDILNDEVNYHESIRDAAFSAMCDLIINFDSNETSINESLQNLPYYEVDEITEDLLSKFIENYVFCDIEMINNKKRNFLCNYCKLIIRQKITLKSTIIMFKNYKKYYNDYGDILKDVLGVFRDFDRIDFAKHMQISLISLYKELEIDDNFDKRYNEMKKIKELASRLLLLIGLDVKKNREPMMTVHKDGINFALEGMNDQQVDGSNEPPPNISYLEILAVFTNKLMKRDKDNILKFLEEKLPESKSSDDGWESVMMYRNGLRSRKSLSQNNHQPNSQIEEQEQCEPEQEQAIE</sequence>
<dbReference type="EMBL" id="JACMRX010000003">
    <property type="protein sequence ID" value="KAF7992287.1"/>
    <property type="molecule type" value="Genomic_DNA"/>
</dbReference>
<evidence type="ECO:0000313" key="5">
    <source>
        <dbReference type="EMBL" id="KAF7992287.1"/>
    </source>
</evidence>
<dbReference type="SUPFAM" id="SSF48371">
    <property type="entry name" value="ARM repeat"/>
    <property type="match status" value="1"/>
</dbReference>
<dbReference type="PROSITE" id="PS51425">
    <property type="entry name" value="SCD"/>
    <property type="match status" value="1"/>
</dbReference>
<name>A0A834XVC1_APHGI</name>
<feature type="compositionally biased region" description="Basic residues" evidence="3">
    <location>
        <begin position="85"/>
        <end position="96"/>
    </location>
</feature>
<dbReference type="PANTHER" id="PTHR11199:SF0">
    <property type="entry name" value="LD34181P-RELATED"/>
    <property type="match status" value="1"/>
</dbReference>
<feature type="region of interest" description="Disordered" evidence="3">
    <location>
        <begin position="1068"/>
        <end position="1099"/>
    </location>
</feature>
<keyword evidence="2" id="KW-0175">Coiled coil</keyword>
<feature type="domain" description="SCD" evidence="4">
    <location>
        <begin position="321"/>
        <end position="408"/>
    </location>
</feature>
<dbReference type="InterPro" id="IPR013721">
    <property type="entry name" value="STAG"/>
</dbReference>
<proteinExistence type="inferred from homology"/>
<comment type="caution">
    <text evidence="5">The sequence shown here is derived from an EMBL/GenBank/DDBJ whole genome shotgun (WGS) entry which is preliminary data.</text>
</comment>
<comment type="similarity">
    <text evidence="1">Belongs to the SCC3 family.</text>
</comment>
<reference evidence="5 6" key="1">
    <citation type="submission" date="2020-08" db="EMBL/GenBank/DDBJ databases">
        <title>Aphidius gifuensis genome sequencing and assembly.</title>
        <authorList>
            <person name="Du Z."/>
        </authorList>
    </citation>
    <scope>NUCLEOTIDE SEQUENCE [LARGE SCALE GENOMIC DNA]</scope>
    <source>
        <strain evidence="5">YNYX2018</strain>
        <tissue evidence="5">Adults</tissue>
    </source>
</reference>
<evidence type="ECO:0000256" key="3">
    <source>
        <dbReference type="SAM" id="MobiDB-lite"/>
    </source>
</evidence>
<dbReference type="InterPro" id="IPR056396">
    <property type="entry name" value="HEAT_SCC3-SA"/>
</dbReference>
<feature type="compositionally biased region" description="Polar residues" evidence="3">
    <location>
        <begin position="1072"/>
        <end position="1082"/>
    </location>
</feature>
<dbReference type="AlphaFoldDB" id="A0A834XVC1"/>
<dbReference type="Pfam" id="PF08514">
    <property type="entry name" value="STAG"/>
    <property type="match status" value="1"/>
</dbReference>
<protein>
    <recommendedName>
        <fullName evidence="4">SCD domain-containing protein</fullName>
    </recommendedName>
</protein>
<feature type="coiled-coil region" evidence="2">
    <location>
        <begin position="285"/>
        <end position="312"/>
    </location>
</feature>
<dbReference type="GO" id="GO:0008278">
    <property type="term" value="C:cohesin complex"/>
    <property type="evidence" value="ECO:0007669"/>
    <property type="project" value="TreeGrafter"/>
</dbReference>
<gene>
    <name evidence="5" type="ORF">HCN44_001612</name>
</gene>
<evidence type="ECO:0000313" key="6">
    <source>
        <dbReference type="Proteomes" id="UP000639338"/>
    </source>
</evidence>
<feature type="compositionally biased region" description="Low complexity" evidence="3">
    <location>
        <begin position="58"/>
        <end position="70"/>
    </location>
</feature>
<dbReference type="InterPro" id="IPR020839">
    <property type="entry name" value="SCD"/>
</dbReference>
<feature type="compositionally biased region" description="Acidic residues" evidence="3">
    <location>
        <begin position="1085"/>
        <end position="1099"/>
    </location>
</feature>
<organism evidence="5 6">
    <name type="scientific">Aphidius gifuensis</name>
    <name type="common">Parasitoid wasp</name>
    <dbReference type="NCBI Taxonomy" id="684658"/>
    <lineage>
        <taxon>Eukaryota</taxon>
        <taxon>Metazoa</taxon>
        <taxon>Ecdysozoa</taxon>
        <taxon>Arthropoda</taxon>
        <taxon>Hexapoda</taxon>
        <taxon>Insecta</taxon>
        <taxon>Pterygota</taxon>
        <taxon>Neoptera</taxon>
        <taxon>Endopterygota</taxon>
        <taxon>Hymenoptera</taxon>
        <taxon>Apocrita</taxon>
        <taxon>Ichneumonoidea</taxon>
        <taxon>Braconidae</taxon>
        <taxon>Aphidiinae</taxon>
        <taxon>Aphidius</taxon>
    </lineage>
</organism>
<dbReference type="GO" id="GO:0007062">
    <property type="term" value="P:sister chromatid cohesion"/>
    <property type="evidence" value="ECO:0007669"/>
    <property type="project" value="UniProtKB-ARBA"/>
</dbReference>
<feature type="region of interest" description="Disordered" evidence="3">
    <location>
        <begin position="1"/>
        <end position="109"/>
    </location>
</feature>
<feature type="compositionally biased region" description="Polar residues" evidence="3">
    <location>
        <begin position="29"/>
        <end position="46"/>
    </location>
</feature>
<dbReference type="GO" id="GO:0000785">
    <property type="term" value="C:chromatin"/>
    <property type="evidence" value="ECO:0007669"/>
    <property type="project" value="TreeGrafter"/>
</dbReference>
<dbReference type="GO" id="GO:0003682">
    <property type="term" value="F:chromatin binding"/>
    <property type="evidence" value="ECO:0007669"/>
    <property type="project" value="TreeGrafter"/>
</dbReference>
<dbReference type="Pfam" id="PF21581">
    <property type="entry name" value="SCD"/>
    <property type="match status" value="1"/>
</dbReference>
<dbReference type="Proteomes" id="UP000639338">
    <property type="component" value="Unassembled WGS sequence"/>
</dbReference>
<dbReference type="Pfam" id="PF24571">
    <property type="entry name" value="HEAT_SCC3-SA"/>
    <property type="match status" value="1"/>
</dbReference>
<keyword evidence="6" id="KW-1185">Reference proteome</keyword>
<dbReference type="InterPro" id="IPR039662">
    <property type="entry name" value="Cohesin_Scc3/SA"/>
</dbReference>
<dbReference type="OrthoDB" id="498590at2759"/>
<evidence type="ECO:0000256" key="2">
    <source>
        <dbReference type="SAM" id="Coils"/>
    </source>
</evidence>
<dbReference type="GO" id="GO:0005634">
    <property type="term" value="C:nucleus"/>
    <property type="evidence" value="ECO:0007669"/>
    <property type="project" value="TreeGrafter"/>
</dbReference>